<dbReference type="RefSeq" id="WP_188229017.1">
    <property type="nucleotide sequence ID" value="NZ_JACVXB010000001.1"/>
</dbReference>
<dbReference type="AlphaFoldDB" id="A0A8J6U702"/>
<evidence type="ECO:0000313" key="1">
    <source>
        <dbReference type="EMBL" id="MBD0831253.1"/>
    </source>
</evidence>
<proteinExistence type="predicted"/>
<protein>
    <submittedName>
        <fullName evidence="1">Uncharacterized protein</fullName>
    </submittedName>
</protein>
<gene>
    <name evidence="1" type="ORF">ICJ83_03815</name>
</gene>
<keyword evidence="2" id="KW-1185">Reference proteome</keyword>
<comment type="caution">
    <text evidence="1">The sequence shown here is derived from an EMBL/GenBank/DDBJ whole genome shotgun (WGS) entry which is preliminary data.</text>
</comment>
<accession>A0A8J6U702</accession>
<evidence type="ECO:0000313" key="2">
    <source>
        <dbReference type="Proteomes" id="UP000600588"/>
    </source>
</evidence>
<sequence length="75" mass="8709">MKPLTKTLSKISHLIRYIETDYPELYQHLDENPVTLTNTMSPKLDLDIESMQNYLDTLKSILHNYKLEKGIIASS</sequence>
<dbReference type="Proteomes" id="UP000600588">
    <property type="component" value="Unassembled WGS sequence"/>
</dbReference>
<reference evidence="1 2" key="1">
    <citation type="submission" date="2020-09" db="EMBL/GenBank/DDBJ databases">
        <title>TT11 complete genome.</title>
        <authorList>
            <person name="Wu Z."/>
        </authorList>
    </citation>
    <scope>NUCLEOTIDE SEQUENCE [LARGE SCALE GENOMIC DNA]</scope>
    <source>
        <strain evidence="1 2">TT11</strain>
    </source>
</reference>
<organism evidence="1 2">
    <name type="scientific">Aestuariibaculum sediminum</name>
    <dbReference type="NCBI Taxonomy" id="2770637"/>
    <lineage>
        <taxon>Bacteria</taxon>
        <taxon>Pseudomonadati</taxon>
        <taxon>Bacteroidota</taxon>
        <taxon>Flavobacteriia</taxon>
        <taxon>Flavobacteriales</taxon>
        <taxon>Flavobacteriaceae</taxon>
    </lineage>
</organism>
<dbReference type="EMBL" id="JACVXB010000001">
    <property type="protein sequence ID" value="MBD0831253.1"/>
    <property type="molecule type" value="Genomic_DNA"/>
</dbReference>
<name>A0A8J6U702_9FLAO</name>